<evidence type="ECO:0000313" key="3">
    <source>
        <dbReference type="Proteomes" id="UP001303211"/>
    </source>
</evidence>
<evidence type="ECO:0008006" key="4">
    <source>
        <dbReference type="Google" id="ProtNLM"/>
    </source>
</evidence>
<feature type="transmembrane region" description="Helical" evidence="1">
    <location>
        <begin position="135"/>
        <end position="159"/>
    </location>
</feature>
<evidence type="ECO:0000313" key="2">
    <source>
        <dbReference type="EMBL" id="WOO31597.1"/>
    </source>
</evidence>
<reference evidence="2 3" key="1">
    <citation type="submission" date="2023-03" db="EMBL/GenBank/DDBJ databases">
        <title>Diaphorobacter basophil sp. nov., isolated from a sewage-treatment plant.</title>
        <authorList>
            <person name="Yang K."/>
        </authorList>
    </citation>
    <scope>NUCLEOTIDE SEQUENCE [LARGE SCALE GENOMIC DNA]</scope>
    <source>
        <strain evidence="2 3">Y-1</strain>
    </source>
</reference>
<accession>A0ABZ0J383</accession>
<keyword evidence="1" id="KW-1133">Transmembrane helix</keyword>
<dbReference type="Proteomes" id="UP001303211">
    <property type="component" value="Chromosome"/>
</dbReference>
<feature type="transmembrane region" description="Helical" evidence="1">
    <location>
        <begin position="12"/>
        <end position="31"/>
    </location>
</feature>
<evidence type="ECO:0000256" key="1">
    <source>
        <dbReference type="SAM" id="Phobius"/>
    </source>
</evidence>
<keyword evidence="3" id="KW-1185">Reference proteome</keyword>
<dbReference type="RefSeq" id="WP_317701076.1">
    <property type="nucleotide sequence ID" value="NZ_CP136921.1"/>
</dbReference>
<keyword evidence="1" id="KW-0812">Transmembrane</keyword>
<feature type="transmembrane region" description="Helical" evidence="1">
    <location>
        <begin position="52"/>
        <end position="71"/>
    </location>
</feature>
<sequence length="268" mass="28813">MTPVDPASLADSPLLAAIAWFYLASNSIRIVTYMPQIIAVWRCTDGARAISLLAWGSWALSHLSGVIYGVLVLHDTFFVVITVINLWGCSSVTGIAAMHRWRWHHKGAPAGTRPVSQAAPTPSARAPRLGALRSVFGWARVLPLLVAAGAGALVAGLWLPLQRPPSTAGGATAAMATPLRHAALPPLPELRANAAMGQPYAAADLIDLLLARYDADGDPQALFEAMLLLDRNWDQPQVLASGVIQQVVQERCPAERLLRHFWICDQGE</sequence>
<proteinExistence type="predicted"/>
<protein>
    <recommendedName>
        <fullName evidence="4">Transmembrane protein</fullName>
    </recommendedName>
</protein>
<keyword evidence="1" id="KW-0472">Membrane</keyword>
<name>A0ABZ0J383_9BURK</name>
<gene>
    <name evidence="2" type="ORF">P4826_14425</name>
</gene>
<dbReference type="EMBL" id="CP136921">
    <property type="protein sequence ID" value="WOO31597.1"/>
    <property type="molecule type" value="Genomic_DNA"/>
</dbReference>
<organism evidence="2 3">
    <name type="scientific">Diaphorobacter limosus</name>
    <dbReference type="NCBI Taxonomy" id="3036128"/>
    <lineage>
        <taxon>Bacteria</taxon>
        <taxon>Pseudomonadati</taxon>
        <taxon>Pseudomonadota</taxon>
        <taxon>Betaproteobacteria</taxon>
        <taxon>Burkholderiales</taxon>
        <taxon>Comamonadaceae</taxon>
        <taxon>Diaphorobacter</taxon>
    </lineage>
</organism>
<feature type="transmembrane region" description="Helical" evidence="1">
    <location>
        <begin position="77"/>
        <end position="97"/>
    </location>
</feature>